<accession>A0A1J8PY68</accession>
<protein>
    <submittedName>
        <fullName evidence="1">Uncharacterized protein</fullName>
    </submittedName>
</protein>
<sequence length="52" mass="5891">MKRLWDMGRFLSEALEKGHVQDIIIDENALLLFIQWNGNGVSSTSGVRIFLA</sequence>
<dbReference type="Proteomes" id="UP000183567">
    <property type="component" value="Unassembled WGS sequence"/>
</dbReference>
<dbReference type="AlphaFoldDB" id="A0A1J8PY68"/>
<keyword evidence="2" id="KW-1185">Reference proteome</keyword>
<feature type="non-terminal residue" evidence="1">
    <location>
        <position position="52"/>
    </location>
</feature>
<organism evidence="1 2">
    <name type="scientific">Rhizopogon vesiculosus</name>
    <dbReference type="NCBI Taxonomy" id="180088"/>
    <lineage>
        <taxon>Eukaryota</taxon>
        <taxon>Fungi</taxon>
        <taxon>Dikarya</taxon>
        <taxon>Basidiomycota</taxon>
        <taxon>Agaricomycotina</taxon>
        <taxon>Agaricomycetes</taxon>
        <taxon>Agaricomycetidae</taxon>
        <taxon>Boletales</taxon>
        <taxon>Suillineae</taxon>
        <taxon>Rhizopogonaceae</taxon>
        <taxon>Rhizopogon</taxon>
    </lineage>
</organism>
<name>A0A1J8PY68_9AGAM</name>
<dbReference type="OrthoDB" id="2675946at2759"/>
<dbReference type="EMBL" id="LVVM01003789">
    <property type="protein sequence ID" value="OJA14254.1"/>
    <property type="molecule type" value="Genomic_DNA"/>
</dbReference>
<comment type="caution">
    <text evidence="1">The sequence shown here is derived from an EMBL/GenBank/DDBJ whole genome shotgun (WGS) entry which is preliminary data.</text>
</comment>
<reference evidence="1 2" key="1">
    <citation type="submission" date="2016-03" db="EMBL/GenBank/DDBJ databases">
        <title>Comparative genomics of the ectomycorrhizal sister species Rhizopogon vinicolor and Rhizopogon vesiculosus (Basidiomycota: Boletales) reveals a divergence of the mating type B locus.</title>
        <authorList>
            <person name="Mujic A.B."/>
            <person name="Kuo A."/>
            <person name="Tritt A."/>
            <person name="Lipzen A."/>
            <person name="Chen C."/>
            <person name="Johnson J."/>
            <person name="Sharma A."/>
            <person name="Barry K."/>
            <person name="Grigoriev I.V."/>
            <person name="Spatafora J.W."/>
        </authorList>
    </citation>
    <scope>NUCLEOTIDE SEQUENCE [LARGE SCALE GENOMIC DNA]</scope>
    <source>
        <strain evidence="1 2">AM-OR11-056</strain>
    </source>
</reference>
<proteinExistence type="predicted"/>
<evidence type="ECO:0000313" key="1">
    <source>
        <dbReference type="EMBL" id="OJA14254.1"/>
    </source>
</evidence>
<evidence type="ECO:0000313" key="2">
    <source>
        <dbReference type="Proteomes" id="UP000183567"/>
    </source>
</evidence>
<gene>
    <name evidence="1" type="ORF">AZE42_10493</name>
</gene>